<keyword evidence="13" id="KW-1185">Reference proteome</keyword>
<name>A0A251X6F3_9GAMM</name>
<dbReference type="InterPro" id="IPR027417">
    <property type="entry name" value="P-loop_NTPase"/>
</dbReference>
<evidence type="ECO:0000256" key="7">
    <source>
        <dbReference type="ARBA" id="ARBA00022777"/>
    </source>
</evidence>
<evidence type="ECO:0000256" key="6">
    <source>
        <dbReference type="ARBA" id="ARBA00022741"/>
    </source>
</evidence>
<dbReference type="Pfam" id="PF01202">
    <property type="entry name" value="SKI"/>
    <property type="match status" value="1"/>
</dbReference>
<dbReference type="HAMAP" id="MF_00109">
    <property type="entry name" value="Shikimate_kinase"/>
    <property type="match status" value="1"/>
</dbReference>
<dbReference type="GO" id="GO:0005524">
    <property type="term" value="F:ATP binding"/>
    <property type="evidence" value="ECO:0007669"/>
    <property type="project" value="UniProtKB-UniRule"/>
</dbReference>
<dbReference type="PANTHER" id="PTHR21087:SF16">
    <property type="entry name" value="SHIKIMATE KINASE 1, CHLOROPLASTIC"/>
    <property type="match status" value="1"/>
</dbReference>
<dbReference type="UniPathway" id="UPA00053">
    <property type="reaction ID" value="UER00088"/>
</dbReference>
<accession>A0A251X6F3</accession>
<feature type="binding site" evidence="11">
    <location>
        <position position="24"/>
    </location>
    <ligand>
        <name>substrate</name>
    </ligand>
</feature>
<gene>
    <name evidence="11 12" type="primary">aroK</name>
    <name evidence="12" type="ORF">TPSD3_15305</name>
</gene>
<dbReference type="InterPro" id="IPR031322">
    <property type="entry name" value="Shikimate/glucono_kinase"/>
</dbReference>
<dbReference type="Gene3D" id="3.40.50.300">
    <property type="entry name" value="P-loop containing nucleotide triphosphate hydrolases"/>
    <property type="match status" value="1"/>
</dbReference>
<keyword evidence="4 11" id="KW-0028">Amino-acid biosynthesis</keyword>
<dbReference type="GO" id="GO:0000287">
    <property type="term" value="F:magnesium ion binding"/>
    <property type="evidence" value="ECO:0007669"/>
    <property type="project" value="UniProtKB-UniRule"/>
</dbReference>
<dbReference type="InterPro" id="IPR023000">
    <property type="entry name" value="Shikimate_kinase_CS"/>
</dbReference>
<dbReference type="AlphaFoldDB" id="A0A251X6F3"/>
<feature type="binding site" evidence="11">
    <location>
        <position position="108"/>
    </location>
    <ligand>
        <name>ATP</name>
        <dbReference type="ChEBI" id="CHEBI:30616"/>
    </ligand>
</feature>
<dbReference type="OrthoDB" id="9800332at2"/>
<feature type="binding site" evidence="11">
    <location>
        <position position="48"/>
    </location>
    <ligand>
        <name>substrate</name>
    </ligand>
</feature>
<comment type="cofactor">
    <cofactor evidence="11">
        <name>Mg(2+)</name>
        <dbReference type="ChEBI" id="CHEBI:18420"/>
    </cofactor>
    <text evidence="11">Binds 1 Mg(2+) ion per subunit.</text>
</comment>
<dbReference type="EC" id="2.7.1.71" evidence="3 11"/>
<keyword evidence="8 11" id="KW-0067">ATP-binding</keyword>
<organism evidence="12 13">
    <name type="scientific">Thioflexithrix psekupsensis</name>
    <dbReference type="NCBI Taxonomy" id="1570016"/>
    <lineage>
        <taxon>Bacteria</taxon>
        <taxon>Pseudomonadati</taxon>
        <taxon>Pseudomonadota</taxon>
        <taxon>Gammaproteobacteria</taxon>
        <taxon>Thiotrichales</taxon>
        <taxon>Thioflexithrix</taxon>
    </lineage>
</organism>
<dbReference type="SUPFAM" id="SSF52540">
    <property type="entry name" value="P-loop containing nucleoside triphosphate hydrolases"/>
    <property type="match status" value="1"/>
</dbReference>
<dbReference type="PANTHER" id="PTHR21087">
    <property type="entry name" value="SHIKIMATE KINASE"/>
    <property type="match status" value="1"/>
</dbReference>
<evidence type="ECO:0000256" key="4">
    <source>
        <dbReference type="ARBA" id="ARBA00022605"/>
    </source>
</evidence>
<keyword evidence="6 11" id="KW-0547">Nucleotide-binding</keyword>
<dbReference type="GO" id="GO:0009423">
    <property type="term" value="P:chorismate biosynthetic process"/>
    <property type="evidence" value="ECO:0007669"/>
    <property type="project" value="UniProtKB-UniRule"/>
</dbReference>
<keyword evidence="5 11" id="KW-0808">Transferase</keyword>
<dbReference type="CDD" id="cd00464">
    <property type="entry name" value="SK"/>
    <property type="match status" value="1"/>
</dbReference>
<evidence type="ECO:0000256" key="5">
    <source>
        <dbReference type="ARBA" id="ARBA00022679"/>
    </source>
</evidence>
<comment type="catalytic activity">
    <reaction evidence="10 11">
        <text>shikimate + ATP = 3-phosphoshikimate + ADP + H(+)</text>
        <dbReference type="Rhea" id="RHEA:13121"/>
        <dbReference type="ChEBI" id="CHEBI:15378"/>
        <dbReference type="ChEBI" id="CHEBI:30616"/>
        <dbReference type="ChEBI" id="CHEBI:36208"/>
        <dbReference type="ChEBI" id="CHEBI:145989"/>
        <dbReference type="ChEBI" id="CHEBI:456216"/>
        <dbReference type="EC" id="2.7.1.71"/>
    </reaction>
</comment>
<protein>
    <recommendedName>
        <fullName evidence="3 11">Shikimate kinase</fullName>
        <shortName evidence="11">SK</shortName>
        <ecNumber evidence="3 11">2.7.1.71</ecNumber>
    </recommendedName>
</protein>
<dbReference type="GO" id="GO:0008652">
    <property type="term" value="P:amino acid biosynthetic process"/>
    <property type="evidence" value="ECO:0007669"/>
    <property type="project" value="UniProtKB-KW"/>
</dbReference>
<proteinExistence type="inferred from homology"/>
<dbReference type="GO" id="GO:0004765">
    <property type="term" value="F:shikimate kinase activity"/>
    <property type="evidence" value="ECO:0007669"/>
    <property type="project" value="UniProtKB-UniRule"/>
</dbReference>
<comment type="subcellular location">
    <subcellularLocation>
        <location evidence="11">Cytoplasm</location>
    </subcellularLocation>
</comment>
<dbReference type="Proteomes" id="UP000194798">
    <property type="component" value="Unassembled WGS sequence"/>
</dbReference>
<keyword evidence="11" id="KW-0479">Metal-binding</keyword>
<dbReference type="EMBL" id="MSLT01000023">
    <property type="protein sequence ID" value="OUD12678.1"/>
    <property type="molecule type" value="Genomic_DNA"/>
</dbReference>
<dbReference type="PROSITE" id="PS01128">
    <property type="entry name" value="SHIKIMATE_KINASE"/>
    <property type="match status" value="1"/>
</dbReference>
<feature type="binding site" evidence="11">
    <location>
        <position position="127"/>
    </location>
    <ligand>
        <name>substrate</name>
    </ligand>
</feature>
<sequence length="165" mass="18872">MGVGKSTIGKRLALRLHWTFKDSDQEIQQRTGATIPLIFDLEGEEGFRKREKNVIAELVQQPRLVLATGGGAILLPENREQLKQHGTIIYLRASIDELLKRTANSRNRPLLETPDPRARLEQLMRERAHLYESLADYIVETGQRNISQVLKTILDHLTEESLNDH</sequence>
<evidence type="ECO:0000256" key="1">
    <source>
        <dbReference type="ARBA" id="ARBA00004842"/>
    </source>
</evidence>
<keyword evidence="9 11" id="KW-0057">Aromatic amino acid biosynthesis</keyword>
<evidence type="ECO:0000256" key="11">
    <source>
        <dbReference type="HAMAP-Rule" id="MF_00109"/>
    </source>
</evidence>
<keyword evidence="7 11" id="KW-0418">Kinase</keyword>
<evidence type="ECO:0000256" key="9">
    <source>
        <dbReference type="ARBA" id="ARBA00023141"/>
    </source>
</evidence>
<evidence type="ECO:0000256" key="2">
    <source>
        <dbReference type="ARBA" id="ARBA00006997"/>
    </source>
</evidence>
<feature type="binding site" evidence="11">
    <location>
        <position position="70"/>
    </location>
    <ligand>
        <name>substrate</name>
    </ligand>
</feature>
<feature type="binding site" evidence="11">
    <location>
        <position position="6"/>
    </location>
    <ligand>
        <name>Mg(2+)</name>
        <dbReference type="ChEBI" id="CHEBI:18420"/>
    </ligand>
</feature>
<evidence type="ECO:0000313" key="12">
    <source>
        <dbReference type="EMBL" id="OUD12678.1"/>
    </source>
</evidence>
<comment type="function">
    <text evidence="11">Catalyzes the specific phosphorylation of the 3-hydroxyl group of shikimic acid using ATP as a cosubstrate.</text>
</comment>
<comment type="similarity">
    <text evidence="2 11">Belongs to the shikimate kinase family.</text>
</comment>
<feature type="binding site" evidence="11">
    <location>
        <position position="144"/>
    </location>
    <ligand>
        <name>ATP</name>
        <dbReference type="ChEBI" id="CHEBI:30616"/>
    </ligand>
</feature>
<dbReference type="InterPro" id="IPR000623">
    <property type="entry name" value="Shikimate_kinase/TSH1"/>
</dbReference>
<comment type="caution">
    <text evidence="12">The sequence shown here is derived from an EMBL/GenBank/DDBJ whole genome shotgun (WGS) entry which is preliminary data.</text>
</comment>
<evidence type="ECO:0000256" key="10">
    <source>
        <dbReference type="ARBA" id="ARBA00048567"/>
    </source>
</evidence>
<comment type="subunit">
    <text evidence="11">Monomer.</text>
</comment>
<keyword evidence="11" id="KW-0963">Cytoplasm</keyword>
<evidence type="ECO:0000313" key="13">
    <source>
        <dbReference type="Proteomes" id="UP000194798"/>
    </source>
</evidence>
<evidence type="ECO:0000256" key="3">
    <source>
        <dbReference type="ARBA" id="ARBA00012154"/>
    </source>
</evidence>
<dbReference type="PRINTS" id="PR01100">
    <property type="entry name" value="SHIKIMTKNASE"/>
</dbReference>
<comment type="pathway">
    <text evidence="1 11">Metabolic intermediate biosynthesis; chorismate biosynthesis; chorismate from D-erythrose 4-phosphate and phosphoenolpyruvate: step 5/7.</text>
</comment>
<feature type="binding site" evidence="11">
    <location>
        <begin position="2"/>
        <end position="7"/>
    </location>
    <ligand>
        <name>ATP</name>
        <dbReference type="ChEBI" id="CHEBI:30616"/>
    </ligand>
</feature>
<reference evidence="12 13" key="1">
    <citation type="submission" date="2016-12" db="EMBL/GenBank/DDBJ databases">
        <title>Thioflexothrix psekupsii D3 genome sequencing and assembly.</title>
        <authorList>
            <person name="Fomenkov A."/>
            <person name="Vincze T."/>
            <person name="Grabovich M."/>
            <person name="Anton B.P."/>
            <person name="Dubinina G."/>
            <person name="Orlova M."/>
            <person name="Belousova E."/>
            <person name="Roberts R.J."/>
        </authorList>
    </citation>
    <scope>NUCLEOTIDE SEQUENCE [LARGE SCALE GENOMIC DNA]</scope>
    <source>
        <strain evidence="12">D3</strain>
    </source>
</reference>
<keyword evidence="11" id="KW-0460">Magnesium</keyword>
<evidence type="ECO:0000256" key="8">
    <source>
        <dbReference type="ARBA" id="ARBA00022840"/>
    </source>
</evidence>
<dbReference type="GO" id="GO:0009073">
    <property type="term" value="P:aromatic amino acid family biosynthetic process"/>
    <property type="evidence" value="ECO:0007669"/>
    <property type="project" value="UniProtKB-KW"/>
</dbReference>
<dbReference type="GO" id="GO:0005829">
    <property type="term" value="C:cytosol"/>
    <property type="evidence" value="ECO:0007669"/>
    <property type="project" value="TreeGrafter"/>
</dbReference>